<sequence length="130" mass="14472">MKLCIPTVSFEGVKVSKHFGNAPYFFIYDTENETSEIISNSNKIHEHNMCNPIGVIADKNVDAVVCFGIGEGAIRNLKRGGIDVFKTNRNLVSEVLQDSKDNKFNNFEEGHICSEHDNHHGNGSDIHACH</sequence>
<dbReference type="PANTHER" id="PTHR42983">
    <property type="entry name" value="DINITROGENASE IRON-MOLYBDENUM COFACTOR PROTEIN-RELATED"/>
    <property type="match status" value="1"/>
</dbReference>
<dbReference type="Gene3D" id="3.30.420.130">
    <property type="entry name" value="Dinitrogenase iron-molybdenum cofactor biosynthesis domain"/>
    <property type="match status" value="1"/>
</dbReference>
<accession>A0A519BJD4</accession>
<evidence type="ECO:0000313" key="2">
    <source>
        <dbReference type="EMBL" id="RZD17366.1"/>
    </source>
</evidence>
<gene>
    <name evidence="2" type="ORF">EVJ46_03820</name>
</gene>
<dbReference type="Pfam" id="PF02579">
    <property type="entry name" value="Nitro_FeMo-Co"/>
    <property type="match status" value="1"/>
</dbReference>
<name>A0A519BJD4_ACIG2</name>
<reference evidence="2 3" key="1">
    <citation type="journal article" date="2019" name="ISME J.">
        <title>Insights into ecological role of a new deltaproteobacterial order Candidatus Acidulodesulfobacterales by metagenomics and metatranscriptomics.</title>
        <authorList>
            <person name="Tan S."/>
            <person name="Liu J."/>
            <person name="Fang Y."/>
            <person name="Hedlund B.P."/>
            <person name="Lian Z.H."/>
            <person name="Huang L.Y."/>
            <person name="Li J.T."/>
            <person name="Huang L.N."/>
            <person name="Li W.J."/>
            <person name="Jiang H.C."/>
            <person name="Dong H.L."/>
            <person name="Shu W.S."/>
        </authorList>
    </citation>
    <scope>NUCLEOTIDE SEQUENCE [LARGE SCALE GENOMIC DNA]</scope>
    <source>
        <strain evidence="2">AP2</strain>
    </source>
</reference>
<dbReference type="Proteomes" id="UP000316562">
    <property type="component" value="Unassembled WGS sequence"/>
</dbReference>
<dbReference type="InterPro" id="IPR033913">
    <property type="entry name" value="MTH1175_dom"/>
</dbReference>
<dbReference type="InterPro" id="IPR036105">
    <property type="entry name" value="DiNase_FeMo-co_biosyn_sf"/>
</dbReference>
<dbReference type="AlphaFoldDB" id="A0A519BJD4"/>
<feature type="domain" description="Dinitrogenase iron-molybdenum cofactor biosynthesis" evidence="1">
    <location>
        <begin position="12"/>
        <end position="98"/>
    </location>
</feature>
<dbReference type="InterPro" id="IPR003731">
    <property type="entry name" value="Di-Nase_FeMo-co_biosynth"/>
</dbReference>
<dbReference type="EMBL" id="SGBC01000001">
    <property type="protein sequence ID" value="RZD17366.1"/>
    <property type="molecule type" value="Genomic_DNA"/>
</dbReference>
<evidence type="ECO:0000313" key="3">
    <source>
        <dbReference type="Proteomes" id="UP000316562"/>
    </source>
</evidence>
<proteinExistence type="predicted"/>
<evidence type="ECO:0000259" key="1">
    <source>
        <dbReference type="Pfam" id="PF02579"/>
    </source>
</evidence>
<protein>
    <recommendedName>
        <fullName evidence="1">Dinitrogenase iron-molybdenum cofactor biosynthesis domain-containing protein</fullName>
    </recommendedName>
</protein>
<dbReference type="PANTHER" id="PTHR42983:SF1">
    <property type="entry name" value="IRON-MOLYBDENUM PROTEIN"/>
    <property type="match status" value="1"/>
</dbReference>
<dbReference type="CDD" id="cd00851">
    <property type="entry name" value="MTH1175"/>
    <property type="match status" value="1"/>
</dbReference>
<organism evidence="2 3">
    <name type="scientific">Acididesulfobacter guangdongensis</name>
    <dbReference type="NCBI Taxonomy" id="2597225"/>
    <lineage>
        <taxon>Bacteria</taxon>
        <taxon>Deltaproteobacteria</taxon>
        <taxon>Candidatus Acidulodesulfobacterales</taxon>
        <taxon>Candidatus Acididesulfobacter</taxon>
    </lineage>
</organism>
<dbReference type="SUPFAM" id="SSF53146">
    <property type="entry name" value="Nitrogenase accessory factor-like"/>
    <property type="match status" value="1"/>
</dbReference>
<comment type="caution">
    <text evidence="2">The sequence shown here is derived from an EMBL/GenBank/DDBJ whole genome shotgun (WGS) entry which is preliminary data.</text>
</comment>